<accession>A0A5N6LMW7</accession>
<dbReference type="AlphaFoldDB" id="A0A5N6LMW7"/>
<dbReference type="EMBL" id="SZYD01000019">
    <property type="protein sequence ID" value="KAD2393514.1"/>
    <property type="molecule type" value="Genomic_DNA"/>
</dbReference>
<reference evidence="1 2" key="1">
    <citation type="submission" date="2019-05" db="EMBL/GenBank/DDBJ databases">
        <title>Mikania micrantha, genome provides insights into the molecular mechanism of rapid growth.</title>
        <authorList>
            <person name="Liu B."/>
        </authorList>
    </citation>
    <scope>NUCLEOTIDE SEQUENCE [LARGE SCALE GENOMIC DNA]</scope>
    <source>
        <strain evidence="1">NLD-2019</strain>
        <tissue evidence="1">Leaf</tissue>
    </source>
</reference>
<evidence type="ECO:0000313" key="1">
    <source>
        <dbReference type="EMBL" id="KAD2393514.1"/>
    </source>
</evidence>
<proteinExistence type="predicted"/>
<keyword evidence="2" id="KW-1185">Reference proteome</keyword>
<dbReference type="Proteomes" id="UP000326396">
    <property type="component" value="Linkage Group LG9"/>
</dbReference>
<organism evidence="1 2">
    <name type="scientific">Mikania micrantha</name>
    <name type="common">bitter vine</name>
    <dbReference type="NCBI Taxonomy" id="192012"/>
    <lineage>
        <taxon>Eukaryota</taxon>
        <taxon>Viridiplantae</taxon>
        <taxon>Streptophyta</taxon>
        <taxon>Embryophyta</taxon>
        <taxon>Tracheophyta</taxon>
        <taxon>Spermatophyta</taxon>
        <taxon>Magnoliopsida</taxon>
        <taxon>eudicotyledons</taxon>
        <taxon>Gunneridae</taxon>
        <taxon>Pentapetalae</taxon>
        <taxon>asterids</taxon>
        <taxon>campanulids</taxon>
        <taxon>Asterales</taxon>
        <taxon>Asteraceae</taxon>
        <taxon>Asteroideae</taxon>
        <taxon>Heliantheae alliance</taxon>
        <taxon>Eupatorieae</taxon>
        <taxon>Mikania</taxon>
    </lineage>
</organism>
<protein>
    <submittedName>
        <fullName evidence="1">Uncharacterized protein</fullName>
    </submittedName>
</protein>
<name>A0A5N6LMW7_9ASTR</name>
<gene>
    <name evidence="1" type="ORF">E3N88_40491</name>
</gene>
<sequence>MEYSNYVMEKMKSVAAEMEENNFSDTDVDEILVIKSVLGNKRGHLPGVGHVVRNEDPTLSSYADHSITHWQQQLQEQQLHQQELQQQHQQE</sequence>
<evidence type="ECO:0000313" key="2">
    <source>
        <dbReference type="Proteomes" id="UP000326396"/>
    </source>
</evidence>
<comment type="caution">
    <text evidence="1">The sequence shown here is derived from an EMBL/GenBank/DDBJ whole genome shotgun (WGS) entry which is preliminary data.</text>
</comment>